<dbReference type="Gene3D" id="2.30.110.50">
    <property type="match status" value="1"/>
</dbReference>
<protein>
    <submittedName>
        <fullName evidence="6">VGR-related protein</fullName>
    </submittedName>
</protein>
<dbReference type="EMBL" id="AEEC02000013">
    <property type="protein sequence ID" value="EOA04741.1"/>
    <property type="molecule type" value="Genomic_DNA"/>
</dbReference>
<dbReference type="Gene3D" id="3.55.50.10">
    <property type="entry name" value="Baseplate protein-like domains"/>
    <property type="match status" value="1"/>
</dbReference>
<dbReference type="InterPro" id="IPR028244">
    <property type="entry name" value="T6SS_Rhs_Vgr_dom"/>
</dbReference>
<sequence>MVFRSLKESLTGYSDIARSIHLRLMQPPPAEPGPASAPRLDELLLVTHVSGHEAVCGAFEYRLHCISAQADLPLKDFIALPAEIRFVTDRGQLRRVSGLIAEASAGEVEDGLASYRLILRDALALMGQRSNTRVFLHANELDVTQVLLSEWRTVNPVLTSCFDVDWSLLAEGYPLREFTMQHNESDGDFLRRLWKRRGIGWFIRPGEPAPEDRTGRPTHTLVLFNDAFQLPANAAGTVRYHRDHAPGEQDSITHWSAMRTLRPGSVNRYGWDHAKGGPMHSRETTRADQGILGSRFAASVDDYRIDAPRTGNDAEDYRQLGKLRMQRHAYESKSFQARSTVRALRVGEWITVEDHPELDRHPAHEREFIITSLDVEAENNLPHSLATKVKALSLRNRWEIGDEDGHQGVESANQGAPTRTFRYRNHFSCVRRGTPVVPAFDPQQDVPTPRLQNAHVVGPPNEAVFCDALGRVKIRFPGTRIEDHHHANGAGASDSGRDSAWVRVASTWAGNQWGAISLPRVGEEVIVDFLGGDPDKPIIIGRVHGATSLPPSFSDIGALPANRFLAGIKSKEVRGHRYNQLRLDDTPREISAQLASQHGYSELNLGWLTHPRDQGFGTARGEGAELRTDQSLALRGGQGVLISAAARPAASGGQLDRQELLGLMTALQDVQQQLASLAQTHRAGDTEARALSTLRERLERWEAGSNTDKEGSGGGRPMVAMTAPAGVAISSEDSIAIGAQTQIDMISVGNTQLSVGKKLLARVAESISLFAHRLGIKLVAASGKLELQTDADNIEATSAKRIVLTAAEEIVLQAPRLRFVAQGAQIDLGGGAITQQSSGDHVIRSADFHHLGGADAHVPEVTLPVSNVPTDERFILARRGSGRPHAHQRYRIELDDGSAMEGITDEQGRTELSQDMALRIARLHLLKE</sequence>
<evidence type="ECO:0000256" key="1">
    <source>
        <dbReference type="ARBA" id="ARBA00005558"/>
    </source>
</evidence>
<dbReference type="Gene3D" id="2.40.50.230">
    <property type="entry name" value="Gp5 N-terminal domain"/>
    <property type="match status" value="1"/>
</dbReference>
<dbReference type="InterPro" id="IPR018769">
    <property type="entry name" value="VgrG2_DUF2345"/>
</dbReference>
<dbReference type="SUPFAM" id="SSF69279">
    <property type="entry name" value="Phage tail proteins"/>
    <property type="match status" value="2"/>
</dbReference>
<proteinExistence type="inferred from homology"/>
<dbReference type="NCBIfam" id="TIGR03361">
    <property type="entry name" value="VI_Rhs_Vgr"/>
    <property type="match status" value="1"/>
</dbReference>
<feature type="domain" description="Gp5/Type VI secretion system Vgr protein OB-fold" evidence="3">
    <location>
        <begin position="496"/>
        <end position="543"/>
    </location>
</feature>
<dbReference type="Pfam" id="PF05954">
    <property type="entry name" value="Phage_GPD"/>
    <property type="match status" value="1"/>
</dbReference>
<dbReference type="SUPFAM" id="SSF69255">
    <property type="entry name" value="gp5 N-terminal domain-like"/>
    <property type="match status" value="1"/>
</dbReference>
<dbReference type="NCBIfam" id="TIGR01646">
    <property type="entry name" value="vgr_GE"/>
    <property type="match status" value="1"/>
</dbReference>
<evidence type="ECO:0000259" key="3">
    <source>
        <dbReference type="Pfam" id="PF04717"/>
    </source>
</evidence>
<dbReference type="AlphaFoldDB" id="A0AAI9IEN8"/>
<dbReference type="RefSeq" id="WP_006463467.1">
    <property type="nucleotide sequence ID" value="NZ_AEEC02000013.1"/>
</dbReference>
<comment type="caution">
    <text evidence="6">The sequence shown here is derived from an EMBL/GenBank/DDBJ whole genome shotgun (WGS) entry which is preliminary data.</text>
</comment>
<organism evidence="6 7">
    <name type="scientific">Herbaspirillum frisingense GSF30</name>
    <dbReference type="NCBI Taxonomy" id="864073"/>
    <lineage>
        <taxon>Bacteria</taxon>
        <taxon>Pseudomonadati</taxon>
        <taxon>Pseudomonadota</taxon>
        <taxon>Betaproteobacteria</taxon>
        <taxon>Burkholderiales</taxon>
        <taxon>Oxalobacteraceae</taxon>
        <taxon>Herbaspirillum</taxon>
    </lineage>
</organism>
<name>A0AAI9IEN8_9BURK</name>
<feature type="compositionally biased region" description="Basic and acidic residues" evidence="2">
    <location>
        <begin position="696"/>
        <end position="711"/>
    </location>
</feature>
<dbReference type="Pfam" id="PF13296">
    <property type="entry name" value="T6SS_Vgr"/>
    <property type="match status" value="1"/>
</dbReference>
<dbReference type="Pfam" id="PF04717">
    <property type="entry name" value="Phage_base_V"/>
    <property type="match status" value="1"/>
</dbReference>
<dbReference type="InterPro" id="IPR006533">
    <property type="entry name" value="T6SS_Vgr_RhsGE"/>
</dbReference>
<dbReference type="Gene3D" id="4.10.220.110">
    <property type="match status" value="1"/>
</dbReference>
<feature type="region of interest" description="Disordered" evidence="2">
    <location>
        <begin position="696"/>
        <end position="717"/>
    </location>
</feature>
<dbReference type="InterPro" id="IPR006531">
    <property type="entry name" value="Gp5/Vgr_OB"/>
</dbReference>
<comment type="similarity">
    <text evidence="1">Belongs to the VgrG protein family.</text>
</comment>
<dbReference type="Proteomes" id="UP000006772">
    <property type="component" value="Unassembled WGS sequence"/>
</dbReference>
<evidence type="ECO:0000259" key="4">
    <source>
        <dbReference type="Pfam" id="PF10106"/>
    </source>
</evidence>
<reference evidence="6 7" key="1">
    <citation type="journal article" date="2013" name="Front. Microbiol.">
        <title>The genome of the endophytic bacterium H. frisingense GSF30(T) identifies diverse strategies in the Herbaspirillum genus to interact with plants.</title>
        <authorList>
            <person name="Straub D."/>
            <person name="Rothballer M."/>
            <person name="Hartmann A."/>
            <person name="Ludewig U."/>
        </authorList>
    </citation>
    <scope>NUCLEOTIDE SEQUENCE [LARGE SCALE GENOMIC DNA]</scope>
    <source>
        <strain evidence="6 7">GSF30</strain>
    </source>
</reference>
<dbReference type="InterPro" id="IPR017847">
    <property type="entry name" value="T6SS_RhsGE_Vgr_subset"/>
</dbReference>
<evidence type="ECO:0000259" key="5">
    <source>
        <dbReference type="Pfam" id="PF13296"/>
    </source>
</evidence>
<feature type="domain" description="Putative type VI secretion system Rhs element associated Vgr" evidence="5">
    <location>
        <begin position="571"/>
        <end position="678"/>
    </location>
</feature>
<gene>
    <name evidence="6" type="ORF">HFRIS_011318</name>
</gene>
<feature type="domain" description="DUF2345" evidence="4">
    <location>
        <begin position="711"/>
        <end position="853"/>
    </location>
</feature>
<dbReference type="Pfam" id="PF10106">
    <property type="entry name" value="DUF2345"/>
    <property type="match status" value="1"/>
</dbReference>
<dbReference type="InterPro" id="IPR037026">
    <property type="entry name" value="Vgr_OB-fold_dom_sf"/>
</dbReference>
<evidence type="ECO:0000313" key="6">
    <source>
        <dbReference type="EMBL" id="EOA04741.1"/>
    </source>
</evidence>
<accession>A0AAI9IEN8</accession>
<evidence type="ECO:0000313" key="7">
    <source>
        <dbReference type="Proteomes" id="UP000006772"/>
    </source>
</evidence>
<evidence type="ECO:0000256" key="2">
    <source>
        <dbReference type="SAM" id="MobiDB-lite"/>
    </source>
</evidence>